<protein>
    <submittedName>
        <fullName evidence="1">Uncharacterized protein</fullName>
    </submittedName>
</protein>
<dbReference type="EMBL" id="JBHTCP010000006">
    <property type="protein sequence ID" value="MFC7370817.1"/>
    <property type="molecule type" value="Genomic_DNA"/>
</dbReference>
<evidence type="ECO:0000313" key="2">
    <source>
        <dbReference type="Proteomes" id="UP001596549"/>
    </source>
</evidence>
<name>A0ABW2NJH2_9BACL</name>
<dbReference type="Proteomes" id="UP001596549">
    <property type="component" value="Unassembled WGS sequence"/>
</dbReference>
<gene>
    <name evidence="1" type="ORF">ACFQPF_03935</name>
</gene>
<reference evidence="2" key="1">
    <citation type="journal article" date="2019" name="Int. J. Syst. Evol. Microbiol.">
        <title>The Global Catalogue of Microorganisms (GCM) 10K type strain sequencing project: providing services to taxonomists for standard genome sequencing and annotation.</title>
        <authorList>
            <consortium name="The Broad Institute Genomics Platform"/>
            <consortium name="The Broad Institute Genome Sequencing Center for Infectious Disease"/>
            <person name="Wu L."/>
            <person name="Ma J."/>
        </authorList>
    </citation>
    <scope>NUCLEOTIDE SEQUENCE [LARGE SCALE GENOMIC DNA]</scope>
    <source>
        <strain evidence="2">NBRC 106396</strain>
    </source>
</reference>
<comment type="caution">
    <text evidence="1">The sequence shown here is derived from an EMBL/GenBank/DDBJ whole genome shotgun (WGS) entry which is preliminary data.</text>
</comment>
<evidence type="ECO:0000313" key="1">
    <source>
        <dbReference type="EMBL" id="MFC7370817.1"/>
    </source>
</evidence>
<proteinExistence type="predicted"/>
<organism evidence="1 2">
    <name type="scientific">Fictibacillus iocasae</name>
    <dbReference type="NCBI Taxonomy" id="2715437"/>
    <lineage>
        <taxon>Bacteria</taxon>
        <taxon>Bacillati</taxon>
        <taxon>Bacillota</taxon>
        <taxon>Bacilli</taxon>
        <taxon>Bacillales</taxon>
        <taxon>Fictibacillaceae</taxon>
        <taxon>Fictibacillus</taxon>
    </lineage>
</organism>
<sequence>MDLKVQVSYFPLDQVRNEPYEEATFPFVLEGEFAYIVKFLFFNDSNGHEELFNDWSLAGNQIPIHSLAEIYDFQQQEYEELFKQYNIEFNYIKGSQKDTVFVKAVLQASEQFRSYYPYLYANGCMMNVSLWSFNGDVFTIEEREHDVTHPITPLVKLKWNANTPIVTLTKSSTVFWVGHDGDFITGISNHPSFATIKDLQGIMPSGIELVEEDDEWD</sequence>
<dbReference type="RefSeq" id="WP_379746774.1">
    <property type="nucleotide sequence ID" value="NZ_JBHTCP010000006.1"/>
</dbReference>
<keyword evidence="2" id="KW-1185">Reference proteome</keyword>
<accession>A0ABW2NJH2</accession>